<dbReference type="Proteomes" id="UP000044625">
    <property type="component" value="Unassembled WGS sequence"/>
</dbReference>
<dbReference type="EMBL" id="CWJL01000065">
    <property type="protein sequence ID" value="CRY69561.1"/>
    <property type="molecule type" value="Genomic_DNA"/>
</dbReference>
<accession>A0ABP2A3I9</accession>
<comment type="caution">
    <text evidence="1">The sequence shown here is derived from an EMBL/GenBank/DDBJ whole genome shotgun (WGS) entry which is preliminary data.</text>
</comment>
<organism evidence="1 2">
    <name type="scientific">Yersinia pekkanenii</name>
    <dbReference type="NCBI Taxonomy" id="1288385"/>
    <lineage>
        <taxon>Bacteria</taxon>
        <taxon>Pseudomonadati</taxon>
        <taxon>Pseudomonadota</taxon>
        <taxon>Gammaproteobacteria</taxon>
        <taxon>Enterobacterales</taxon>
        <taxon>Yersiniaceae</taxon>
        <taxon>Yersinia</taxon>
    </lineage>
</organism>
<proteinExistence type="predicted"/>
<reference evidence="1 2" key="1">
    <citation type="submission" date="2015-03" db="EMBL/GenBank/DDBJ databases">
        <authorList>
            <consortium name="Pathogen Informatics"/>
            <person name="Murphy D."/>
        </authorList>
    </citation>
    <scope>NUCLEOTIDE SEQUENCE [LARGE SCALE GENOMIC DNA]</scope>
    <source>
        <strain evidence="2">type strain: CIP110230</strain>
    </source>
</reference>
<keyword evidence="2" id="KW-1185">Reference proteome</keyword>
<gene>
    <name evidence="1" type="ORF">ERS137968_04713</name>
</gene>
<evidence type="ECO:0000313" key="1">
    <source>
        <dbReference type="EMBL" id="CRY69561.1"/>
    </source>
</evidence>
<evidence type="ECO:0000313" key="2">
    <source>
        <dbReference type="Proteomes" id="UP000044625"/>
    </source>
</evidence>
<sequence>MDIEEHIIFILLIKAELNIPQYSDTESLPGYFVPDGFQLILAKVKIIGYGNH</sequence>
<name>A0ABP2A3I9_9GAMM</name>
<protein>
    <submittedName>
        <fullName evidence="1">Uncharacterized protein</fullName>
    </submittedName>
</protein>